<dbReference type="AlphaFoldDB" id="A0A918EGJ9"/>
<dbReference type="EMBL" id="BMRG01000011">
    <property type="protein sequence ID" value="GGP69418.1"/>
    <property type="molecule type" value="Genomic_DNA"/>
</dbReference>
<reference evidence="1" key="2">
    <citation type="submission" date="2020-09" db="EMBL/GenBank/DDBJ databases">
        <authorList>
            <person name="Sun Q."/>
            <person name="Ohkuma M."/>
        </authorList>
    </citation>
    <scope>NUCLEOTIDE SEQUENCE</scope>
    <source>
        <strain evidence="1">JCM 3313</strain>
    </source>
</reference>
<name>A0A918EGJ9_9PSEU</name>
<comment type="caution">
    <text evidence="1">The sequence shown here is derived from an EMBL/GenBank/DDBJ whole genome shotgun (WGS) entry which is preliminary data.</text>
</comment>
<accession>A0A918EGJ9</accession>
<evidence type="ECO:0000313" key="2">
    <source>
        <dbReference type="Proteomes" id="UP000639606"/>
    </source>
</evidence>
<reference evidence="1" key="1">
    <citation type="journal article" date="2014" name="Int. J. Syst. Evol. Microbiol.">
        <title>Complete genome sequence of Corynebacterium casei LMG S-19264T (=DSM 44701T), isolated from a smear-ripened cheese.</title>
        <authorList>
            <consortium name="US DOE Joint Genome Institute (JGI-PGF)"/>
            <person name="Walter F."/>
            <person name="Albersmeier A."/>
            <person name="Kalinowski J."/>
            <person name="Ruckert C."/>
        </authorList>
    </citation>
    <scope>NUCLEOTIDE SEQUENCE</scope>
    <source>
        <strain evidence="1">JCM 3313</strain>
    </source>
</reference>
<gene>
    <name evidence="1" type="ORF">GCM10010185_47780</name>
</gene>
<protein>
    <submittedName>
        <fullName evidence="1">Uncharacterized protein</fullName>
    </submittedName>
</protein>
<dbReference type="RefSeq" id="WP_189225546.1">
    <property type="nucleotide sequence ID" value="NZ_BMRG01000011.1"/>
</dbReference>
<organism evidence="1 2">
    <name type="scientific">Saccharothrix coeruleofusca</name>
    <dbReference type="NCBI Taxonomy" id="33919"/>
    <lineage>
        <taxon>Bacteria</taxon>
        <taxon>Bacillati</taxon>
        <taxon>Actinomycetota</taxon>
        <taxon>Actinomycetes</taxon>
        <taxon>Pseudonocardiales</taxon>
        <taxon>Pseudonocardiaceae</taxon>
        <taxon>Saccharothrix</taxon>
    </lineage>
</organism>
<evidence type="ECO:0000313" key="1">
    <source>
        <dbReference type="EMBL" id="GGP69418.1"/>
    </source>
</evidence>
<sequence>MEFSWKADPSAIFSRPLVGAGGGRERCNNTKTCPDIWELDNGDVAVIGHDLTTRYAGNLPDGVNIGIGERLVVIPGAMFRAAKAGDT</sequence>
<keyword evidence="2" id="KW-1185">Reference proteome</keyword>
<dbReference type="Proteomes" id="UP000639606">
    <property type="component" value="Unassembled WGS sequence"/>
</dbReference>
<proteinExistence type="predicted"/>